<evidence type="ECO:0000256" key="7">
    <source>
        <dbReference type="SAM" id="Phobius"/>
    </source>
</evidence>
<reference evidence="9 10" key="1">
    <citation type="submission" date="2020-08" db="EMBL/GenBank/DDBJ databases">
        <title>Cohnella phylogeny.</title>
        <authorList>
            <person name="Dunlap C."/>
        </authorList>
    </citation>
    <scope>NUCLEOTIDE SEQUENCE [LARGE SCALE GENOMIC DNA]</scope>
    <source>
        <strain evidence="9 10">DSM 28246</strain>
    </source>
</reference>
<feature type="transmembrane region" description="Helical" evidence="7">
    <location>
        <begin position="43"/>
        <end position="64"/>
    </location>
</feature>
<feature type="transmembrane region" description="Helical" evidence="7">
    <location>
        <begin position="379"/>
        <end position="397"/>
    </location>
</feature>
<dbReference type="InterPro" id="IPR036259">
    <property type="entry name" value="MFS_trans_sf"/>
</dbReference>
<dbReference type="GO" id="GO:0022857">
    <property type="term" value="F:transmembrane transporter activity"/>
    <property type="evidence" value="ECO:0007669"/>
    <property type="project" value="InterPro"/>
</dbReference>
<feature type="transmembrane region" description="Helical" evidence="7">
    <location>
        <begin position="253"/>
        <end position="274"/>
    </location>
</feature>
<dbReference type="PANTHER" id="PTHR23513">
    <property type="entry name" value="INTEGRAL MEMBRANE EFFLUX PROTEIN-RELATED"/>
    <property type="match status" value="1"/>
</dbReference>
<feature type="transmembrane region" description="Helical" evidence="7">
    <location>
        <begin position="12"/>
        <end position="36"/>
    </location>
</feature>
<evidence type="ECO:0000256" key="4">
    <source>
        <dbReference type="ARBA" id="ARBA00022692"/>
    </source>
</evidence>
<evidence type="ECO:0000313" key="10">
    <source>
        <dbReference type="Proteomes" id="UP000547209"/>
    </source>
</evidence>
<dbReference type="Gene3D" id="1.20.1250.20">
    <property type="entry name" value="MFS general substrate transporter like domains"/>
    <property type="match status" value="1"/>
</dbReference>
<evidence type="ECO:0000256" key="2">
    <source>
        <dbReference type="ARBA" id="ARBA00022448"/>
    </source>
</evidence>
<sequence length="416" mass="45158">MYELLKDKTYLAYWLAVVIAMTGDAIARISVIYLLSRMTDNPLYIALVIFAQLLPSALLGIFLGPFTERYPKRTIMISADLSRMAILLVMIFFVDAPWILLTLVLLSGLARAVFEPARIASVPRIVGGHSLPAAIALFQSTVQTVNIVGPMLAGLLLVIDHPPLIFSISAAAYACSALLFNRIGVLREEQSQVRPNPGMSDTYLASLREGIRETMALASIRYLIFMMIPVMIILGLFTTNYNALLLQTFHAEALQFGMLEAAFAAGAIGGALIGPRLMKRRLRPGLLLQTSTALLGLSLLLVIPMSIWCETAGMFPVYVWCILAGLSQGLYQVPLSSSFMMKLPQRLLGRGASLFNALIHLCMVVGVLAGGWLAGLAGVAAVMGYAGALLLVVAVFARSAKGFRELQEELPERKEP</sequence>
<feature type="transmembrane region" description="Helical" evidence="7">
    <location>
        <begin position="84"/>
        <end position="110"/>
    </location>
</feature>
<feature type="transmembrane region" description="Helical" evidence="7">
    <location>
        <begin position="286"/>
        <end position="308"/>
    </location>
</feature>
<dbReference type="PROSITE" id="PS50850">
    <property type="entry name" value="MFS"/>
    <property type="match status" value="1"/>
</dbReference>
<evidence type="ECO:0000256" key="3">
    <source>
        <dbReference type="ARBA" id="ARBA00022475"/>
    </source>
</evidence>
<dbReference type="Pfam" id="PF05977">
    <property type="entry name" value="MFS_3"/>
    <property type="match status" value="1"/>
</dbReference>
<keyword evidence="4 7" id="KW-0812">Transmembrane</keyword>
<evidence type="ECO:0000256" key="5">
    <source>
        <dbReference type="ARBA" id="ARBA00022989"/>
    </source>
</evidence>
<feature type="transmembrane region" description="Helical" evidence="7">
    <location>
        <begin position="314"/>
        <end position="333"/>
    </location>
</feature>
<evidence type="ECO:0000256" key="6">
    <source>
        <dbReference type="ARBA" id="ARBA00023136"/>
    </source>
</evidence>
<gene>
    <name evidence="9" type="ORF">H7C19_20530</name>
</gene>
<keyword evidence="5 7" id="KW-1133">Transmembrane helix</keyword>
<dbReference type="PANTHER" id="PTHR23513:SF6">
    <property type="entry name" value="MAJOR FACILITATOR SUPERFAMILY ASSOCIATED DOMAIN-CONTAINING PROTEIN"/>
    <property type="match status" value="1"/>
</dbReference>
<dbReference type="InterPro" id="IPR010290">
    <property type="entry name" value="TM_effector"/>
</dbReference>
<dbReference type="InterPro" id="IPR020846">
    <property type="entry name" value="MFS_dom"/>
</dbReference>
<evidence type="ECO:0000256" key="1">
    <source>
        <dbReference type="ARBA" id="ARBA00004651"/>
    </source>
</evidence>
<dbReference type="AlphaFoldDB" id="A0A7X0VH34"/>
<feature type="transmembrane region" description="Helical" evidence="7">
    <location>
        <begin position="222"/>
        <end position="241"/>
    </location>
</feature>
<accession>A0A7X0VH34</accession>
<feature type="transmembrane region" description="Helical" evidence="7">
    <location>
        <begin position="164"/>
        <end position="185"/>
    </location>
</feature>
<keyword evidence="2" id="KW-0813">Transport</keyword>
<comment type="subcellular location">
    <subcellularLocation>
        <location evidence="1">Cell membrane</location>
        <topology evidence="1">Multi-pass membrane protein</topology>
    </subcellularLocation>
</comment>
<protein>
    <submittedName>
        <fullName evidence="9">MFS transporter</fullName>
    </submittedName>
</protein>
<proteinExistence type="predicted"/>
<name>A0A7X0VH34_9BACL</name>
<organism evidence="9 10">
    <name type="scientific">Cohnella nanjingensis</name>
    <dbReference type="NCBI Taxonomy" id="1387779"/>
    <lineage>
        <taxon>Bacteria</taxon>
        <taxon>Bacillati</taxon>
        <taxon>Bacillota</taxon>
        <taxon>Bacilli</taxon>
        <taxon>Bacillales</taxon>
        <taxon>Paenibacillaceae</taxon>
        <taxon>Cohnella</taxon>
    </lineage>
</organism>
<dbReference type="SUPFAM" id="SSF103473">
    <property type="entry name" value="MFS general substrate transporter"/>
    <property type="match status" value="1"/>
</dbReference>
<dbReference type="EMBL" id="JACJVP010000032">
    <property type="protein sequence ID" value="MBB6673073.1"/>
    <property type="molecule type" value="Genomic_DNA"/>
</dbReference>
<dbReference type="GO" id="GO:0005886">
    <property type="term" value="C:plasma membrane"/>
    <property type="evidence" value="ECO:0007669"/>
    <property type="project" value="UniProtKB-SubCell"/>
</dbReference>
<evidence type="ECO:0000313" key="9">
    <source>
        <dbReference type="EMBL" id="MBB6673073.1"/>
    </source>
</evidence>
<feature type="domain" description="Major facilitator superfamily (MFS) profile" evidence="8">
    <location>
        <begin position="214"/>
        <end position="416"/>
    </location>
</feature>
<dbReference type="CDD" id="cd06173">
    <property type="entry name" value="MFS_MefA_like"/>
    <property type="match status" value="1"/>
</dbReference>
<keyword evidence="3" id="KW-1003">Cell membrane</keyword>
<dbReference type="Proteomes" id="UP000547209">
    <property type="component" value="Unassembled WGS sequence"/>
</dbReference>
<comment type="caution">
    <text evidence="9">The sequence shown here is derived from an EMBL/GenBank/DDBJ whole genome shotgun (WGS) entry which is preliminary data.</text>
</comment>
<feature type="transmembrane region" description="Helical" evidence="7">
    <location>
        <begin position="354"/>
        <end position="373"/>
    </location>
</feature>
<keyword evidence="10" id="KW-1185">Reference proteome</keyword>
<keyword evidence="6 7" id="KW-0472">Membrane</keyword>
<evidence type="ECO:0000259" key="8">
    <source>
        <dbReference type="PROSITE" id="PS50850"/>
    </source>
</evidence>